<evidence type="ECO:0000313" key="1">
    <source>
        <dbReference type="EMBL" id="PPR03023.1"/>
    </source>
</evidence>
<keyword evidence="2" id="KW-1185">Reference proteome</keyword>
<gene>
    <name evidence="1" type="ORF">CVT26_004550</name>
</gene>
<organism evidence="1 2">
    <name type="scientific">Gymnopilus dilepis</name>
    <dbReference type="NCBI Taxonomy" id="231916"/>
    <lineage>
        <taxon>Eukaryota</taxon>
        <taxon>Fungi</taxon>
        <taxon>Dikarya</taxon>
        <taxon>Basidiomycota</taxon>
        <taxon>Agaricomycotina</taxon>
        <taxon>Agaricomycetes</taxon>
        <taxon>Agaricomycetidae</taxon>
        <taxon>Agaricales</taxon>
        <taxon>Agaricineae</taxon>
        <taxon>Hymenogastraceae</taxon>
        <taxon>Gymnopilus</taxon>
    </lineage>
</organism>
<evidence type="ECO:0008006" key="3">
    <source>
        <dbReference type="Google" id="ProtNLM"/>
    </source>
</evidence>
<accession>A0A409YJ02</accession>
<sequence>MATSICPAQKVATGPFERGPNVSYDLLYYLATEYLEDAASTVASLSLTCRSMAAMLRYIKYRSVCVNLRCRSGENTGVYNDVSSPAERLTQVFRDDPQVIQFVKVLWIGQQSTSDLSLFIYRPEAIPERRALCYILTRPFPLLRSLTLFAGRRRKKDGEDVTMATARPLPQTLVNALNSAFALSTLSKVSISFEKSIPISSLRSLHSIDTLAISGELFDDMPHVTGQPGQTCRPCTLCIEDEGALTVLRTKYSPLFDFGGVTTLIIRHPGPRDMLTTGISARRFPAVITLKIFSEELEQWFRPWTPLGLSEFRTMKSLTLCFDRPMPGVLARNHFSTLISLLSPRSQPVQVESITLLLYEPFLLQSWNDTGNSNSLESHLRIRDWIYSYDQTTWKSLQDIFVASSTTVKREIWPNLERICIGYYSPDIEDHTKIFFRDALSNRLKGLVKSGLLQIEVERSAKPFREQELWLA</sequence>
<proteinExistence type="predicted"/>
<dbReference type="AlphaFoldDB" id="A0A409YJ02"/>
<reference evidence="1 2" key="1">
    <citation type="journal article" date="2018" name="Evol. Lett.">
        <title>Horizontal gene cluster transfer increased hallucinogenic mushroom diversity.</title>
        <authorList>
            <person name="Reynolds H.T."/>
            <person name="Vijayakumar V."/>
            <person name="Gluck-Thaler E."/>
            <person name="Korotkin H.B."/>
            <person name="Matheny P.B."/>
            <person name="Slot J.C."/>
        </authorList>
    </citation>
    <scope>NUCLEOTIDE SEQUENCE [LARGE SCALE GENOMIC DNA]</scope>
    <source>
        <strain evidence="1 2">SRW20</strain>
    </source>
</reference>
<name>A0A409YJ02_9AGAR</name>
<dbReference type="InParanoid" id="A0A409YJ02"/>
<comment type="caution">
    <text evidence="1">The sequence shown here is derived from an EMBL/GenBank/DDBJ whole genome shotgun (WGS) entry which is preliminary data.</text>
</comment>
<dbReference type="Proteomes" id="UP000284706">
    <property type="component" value="Unassembled WGS sequence"/>
</dbReference>
<dbReference type="EMBL" id="NHYE01000789">
    <property type="protein sequence ID" value="PPR03023.1"/>
    <property type="molecule type" value="Genomic_DNA"/>
</dbReference>
<protein>
    <recommendedName>
        <fullName evidence="3">F-box domain-containing protein</fullName>
    </recommendedName>
</protein>
<evidence type="ECO:0000313" key="2">
    <source>
        <dbReference type="Proteomes" id="UP000284706"/>
    </source>
</evidence>